<dbReference type="Proteomes" id="UP000242818">
    <property type="component" value="Unassembled WGS sequence"/>
</dbReference>
<dbReference type="OrthoDB" id="676829at2"/>
<protein>
    <submittedName>
        <fullName evidence="1">Uncharacterized protein</fullName>
    </submittedName>
</protein>
<dbReference type="RefSeq" id="WP_089713708.1">
    <property type="nucleotide sequence ID" value="NZ_FMAR01000011.1"/>
</dbReference>
<organism evidence="1 2">
    <name type="scientific">Chitinophaga costaii</name>
    <dbReference type="NCBI Taxonomy" id="1335309"/>
    <lineage>
        <taxon>Bacteria</taxon>
        <taxon>Pseudomonadati</taxon>
        <taxon>Bacteroidota</taxon>
        <taxon>Chitinophagia</taxon>
        <taxon>Chitinophagales</taxon>
        <taxon>Chitinophagaceae</taxon>
        <taxon>Chitinophaga</taxon>
    </lineage>
</organism>
<accession>A0A1C4F3A2</accession>
<sequence length="112" mass="12836">MKKHAHVNPVFYGLQSSRKESFTGTINALKKKMNLDDMDLADETICKALNIDMEQFATYWEADEAPKAIFDALKTAYPTFLKGVEVTKISFEEFQEDPLEVERKQAAQDQNE</sequence>
<name>A0A1C4F3A2_9BACT</name>
<gene>
    <name evidence="1" type="ORF">GA0116948_11189</name>
</gene>
<evidence type="ECO:0000313" key="2">
    <source>
        <dbReference type="Proteomes" id="UP000242818"/>
    </source>
</evidence>
<proteinExistence type="predicted"/>
<keyword evidence="2" id="KW-1185">Reference proteome</keyword>
<dbReference type="AlphaFoldDB" id="A0A1C4F3A2"/>
<dbReference type="EMBL" id="FMAR01000011">
    <property type="protein sequence ID" value="SCC50410.1"/>
    <property type="molecule type" value="Genomic_DNA"/>
</dbReference>
<evidence type="ECO:0000313" key="1">
    <source>
        <dbReference type="EMBL" id="SCC50410.1"/>
    </source>
</evidence>
<reference evidence="1 2" key="1">
    <citation type="submission" date="2016-08" db="EMBL/GenBank/DDBJ databases">
        <authorList>
            <person name="Seilhamer J.J."/>
        </authorList>
    </citation>
    <scope>NUCLEOTIDE SEQUENCE [LARGE SCALE GENOMIC DNA]</scope>
    <source>
        <strain evidence="1 2">A37T2</strain>
    </source>
</reference>